<dbReference type="STRING" id="42251.A0A2T6ZN33"/>
<name>A0A2T6ZN33_TUBBO</name>
<gene>
    <name evidence="2" type="ORF">B9Z19DRAFT_1087521</name>
</gene>
<reference evidence="2 3" key="1">
    <citation type="submission" date="2017-04" db="EMBL/GenBank/DDBJ databases">
        <title>Draft genome sequence of Tuber borchii Vittad., a whitish edible truffle.</title>
        <authorList>
            <consortium name="DOE Joint Genome Institute"/>
            <person name="Murat C."/>
            <person name="Kuo A."/>
            <person name="Barry K.W."/>
            <person name="Clum A."/>
            <person name="Dockter R.B."/>
            <person name="Fauchery L."/>
            <person name="Iotti M."/>
            <person name="Kohler A."/>
            <person name="Labutti K."/>
            <person name="Lindquist E.A."/>
            <person name="Lipzen A."/>
            <person name="Ohm R.A."/>
            <person name="Wang M."/>
            <person name="Grigoriev I.V."/>
            <person name="Zambonelli A."/>
            <person name="Martin F.M."/>
        </authorList>
    </citation>
    <scope>NUCLEOTIDE SEQUENCE [LARGE SCALE GENOMIC DNA]</scope>
    <source>
        <strain evidence="2 3">Tbo3840</strain>
    </source>
</reference>
<dbReference type="InterPro" id="IPR003034">
    <property type="entry name" value="SAP_dom"/>
</dbReference>
<accession>A0A2T6ZN33</accession>
<sequence>MDFDSAGYRELQAACKASGIRAIGSRQDFIERLKSYKSEKDTEFQPSRVDRAENRDQEAIPELATSSLAPVGQAWDPAGETSDQVVRRRRGLCSEDIPALMEAIEKERTALAEAIESTNKGFAKLRLELRSVDKFVSSLTASLHPYHQTRNRFLSTFKKDKLGTATGDDWKIIAQGSFKPEAGDAATDALLYEGITGRRDFTTFQKLYGLHPDMVRKISHPETLAALNMHARVLASHKRTGSPRFYNLFNEFIRLFTESGMGYDVSYLVGDRTEVTNAYLAFFTCVKTEVTWVESGYHRHD</sequence>
<dbReference type="AlphaFoldDB" id="A0A2T6ZN33"/>
<comment type="caution">
    <text evidence="2">The sequence shown here is derived from an EMBL/GenBank/DDBJ whole genome shotgun (WGS) entry which is preliminary data.</text>
</comment>
<evidence type="ECO:0000313" key="3">
    <source>
        <dbReference type="Proteomes" id="UP000244722"/>
    </source>
</evidence>
<organism evidence="2 3">
    <name type="scientific">Tuber borchii</name>
    <name type="common">White truffle</name>
    <dbReference type="NCBI Taxonomy" id="42251"/>
    <lineage>
        <taxon>Eukaryota</taxon>
        <taxon>Fungi</taxon>
        <taxon>Dikarya</taxon>
        <taxon>Ascomycota</taxon>
        <taxon>Pezizomycotina</taxon>
        <taxon>Pezizomycetes</taxon>
        <taxon>Pezizales</taxon>
        <taxon>Tuberaceae</taxon>
        <taxon>Tuber</taxon>
    </lineage>
</organism>
<keyword evidence="3" id="KW-1185">Reference proteome</keyword>
<evidence type="ECO:0000259" key="1">
    <source>
        <dbReference type="PROSITE" id="PS50800"/>
    </source>
</evidence>
<evidence type="ECO:0000313" key="2">
    <source>
        <dbReference type="EMBL" id="PUU76824.1"/>
    </source>
</evidence>
<dbReference type="EMBL" id="NESQ01000173">
    <property type="protein sequence ID" value="PUU76824.1"/>
    <property type="molecule type" value="Genomic_DNA"/>
</dbReference>
<dbReference type="Proteomes" id="UP000244722">
    <property type="component" value="Unassembled WGS sequence"/>
</dbReference>
<dbReference type="OrthoDB" id="5420280at2759"/>
<protein>
    <recommendedName>
        <fullName evidence="1">SAP domain-containing protein</fullName>
    </recommendedName>
</protein>
<dbReference type="PROSITE" id="PS50800">
    <property type="entry name" value="SAP"/>
    <property type="match status" value="1"/>
</dbReference>
<feature type="domain" description="SAP" evidence="1">
    <location>
        <begin position="3"/>
        <end position="37"/>
    </location>
</feature>
<proteinExistence type="predicted"/>